<proteinExistence type="predicted"/>
<evidence type="ECO:0000313" key="1">
    <source>
        <dbReference type="EMBL" id="KXJ85767.1"/>
    </source>
</evidence>
<dbReference type="STRING" id="196109.A0A136ILA8"/>
<protein>
    <submittedName>
        <fullName evidence="1">Uncharacterized protein</fullName>
    </submittedName>
</protein>
<dbReference type="AlphaFoldDB" id="A0A136ILA8"/>
<dbReference type="OrthoDB" id="5066239at2759"/>
<dbReference type="Proteomes" id="UP000070501">
    <property type="component" value="Unassembled WGS sequence"/>
</dbReference>
<dbReference type="Gene3D" id="1.20.1170.10">
    <property type="match status" value="1"/>
</dbReference>
<accession>A0A136ILA8</accession>
<reference evidence="2" key="1">
    <citation type="submission" date="2016-02" db="EMBL/GenBank/DDBJ databases">
        <title>Draft genome sequence of Microdochium bolleyi, a fungal endophyte of beachgrass.</title>
        <authorList>
            <consortium name="DOE Joint Genome Institute"/>
            <person name="David A.S."/>
            <person name="May G."/>
            <person name="Haridas S."/>
            <person name="Lim J."/>
            <person name="Wang M."/>
            <person name="Labutti K."/>
            <person name="Lipzen A."/>
            <person name="Barry K."/>
            <person name="Grigoriev I.V."/>
        </authorList>
    </citation>
    <scope>NUCLEOTIDE SEQUENCE [LARGE SCALE GENOMIC DNA]</scope>
    <source>
        <strain evidence="2">J235TASD1</strain>
    </source>
</reference>
<organism evidence="1 2">
    <name type="scientific">Microdochium bolleyi</name>
    <dbReference type="NCBI Taxonomy" id="196109"/>
    <lineage>
        <taxon>Eukaryota</taxon>
        <taxon>Fungi</taxon>
        <taxon>Dikarya</taxon>
        <taxon>Ascomycota</taxon>
        <taxon>Pezizomycotina</taxon>
        <taxon>Sordariomycetes</taxon>
        <taxon>Xylariomycetidae</taxon>
        <taxon>Xylariales</taxon>
        <taxon>Microdochiaceae</taxon>
        <taxon>Microdochium</taxon>
    </lineage>
</organism>
<gene>
    <name evidence="1" type="ORF">Micbo1qcDRAFT_209714</name>
</gene>
<dbReference type="SUPFAM" id="SSF58100">
    <property type="entry name" value="Bacterial hemolysins"/>
    <property type="match status" value="1"/>
</dbReference>
<dbReference type="EMBL" id="KQ964275">
    <property type="protein sequence ID" value="KXJ85767.1"/>
    <property type="molecule type" value="Genomic_DNA"/>
</dbReference>
<dbReference type="InParanoid" id="A0A136ILA8"/>
<evidence type="ECO:0000313" key="2">
    <source>
        <dbReference type="Proteomes" id="UP000070501"/>
    </source>
</evidence>
<sequence>MASVTPEWSPVGHDLTLKKALDTIRNTSFKNVIKKGPDGQANRFVLQTSGYHSIYVYVTQGSTFEAPSEKFEKRYSKEAFEKVIAVDVNAYNFLRDTTNQVASHTSSFSENGLGRLVTSANGAIVYADHCVGLLVKDKDLSLWANLDILLDPKYHDVATHDDDFNDALGMARTAFQTMSNTAKAKAEDATQMVNLLIDFHSKTTTDSKAVQTIKENWLDGPKDPNTHDPLHGPDGTVIKPYAEIMNAEIFRIQQAIADTIASLHTFENGAGDRALKIGLLGIFTSCWAMGPIINAKLTKDLYGQLTAKIQGDQQHLATIVAVNELVRALVLHFTELLPKMTEALNAMTELQGLFTSQNENFQAIDASLGRLQSGVTSEYLEARKSFIKGGIDETVENLGKMKNLALEFQRSATPEIIRDADAIFAVVEALAKLPSVTVMYRPVEDSNTNALLLN</sequence>
<keyword evidence="2" id="KW-1185">Reference proteome</keyword>
<name>A0A136ILA8_9PEZI</name>